<keyword evidence="3" id="KW-1185">Reference proteome</keyword>
<dbReference type="KEGG" id="pre:PCA10_03840"/>
<feature type="chain" id="PRO_5004545796" description="Solute-binding protein family 3/N-terminal domain-containing protein" evidence="1">
    <location>
        <begin position="22"/>
        <end position="296"/>
    </location>
</feature>
<protein>
    <recommendedName>
        <fullName evidence="4">Solute-binding protein family 3/N-terminal domain-containing protein</fullName>
    </recommendedName>
</protein>
<dbReference type="OrthoDB" id="6828558at2"/>
<evidence type="ECO:0000313" key="2">
    <source>
        <dbReference type="EMBL" id="BAN46116.1"/>
    </source>
</evidence>
<keyword evidence="1" id="KW-0732">Signal</keyword>
<dbReference type="eggNOG" id="COG0834">
    <property type="taxonomic scope" value="Bacteria"/>
</dbReference>
<evidence type="ECO:0008006" key="4">
    <source>
        <dbReference type="Google" id="ProtNLM"/>
    </source>
</evidence>
<dbReference type="SUPFAM" id="SSF53850">
    <property type="entry name" value="Periplasmic binding protein-like II"/>
    <property type="match status" value="1"/>
</dbReference>
<dbReference type="RefSeq" id="WP_016490327.1">
    <property type="nucleotide sequence ID" value="NC_021499.1"/>
</dbReference>
<dbReference type="Proteomes" id="UP000015503">
    <property type="component" value="Chromosome"/>
</dbReference>
<evidence type="ECO:0000256" key="1">
    <source>
        <dbReference type="SAM" id="SignalP"/>
    </source>
</evidence>
<reference evidence="2 3" key="1">
    <citation type="journal article" date="2013" name="Genome Announc.">
        <title>Complete Genome Sequence of the Carbazole Degrader Pseudomonas resinovorans Strain CA10 (NBRC 106553).</title>
        <authorList>
            <person name="Shintani M."/>
            <person name="Hosoyama A."/>
            <person name="Ohji S."/>
            <person name="Tsuchikane K."/>
            <person name="Takarada H."/>
            <person name="Yamazoe A."/>
            <person name="Fujita N."/>
            <person name="Nojiri H."/>
        </authorList>
    </citation>
    <scope>NUCLEOTIDE SEQUENCE [LARGE SCALE GENOMIC DNA]</scope>
    <source>
        <strain evidence="2 3">NBRC 106553</strain>
    </source>
</reference>
<dbReference type="AlphaFoldDB" id="S6AQL4"/>
<dbReference type="PATRIC" id="fig|1245471.3.peg.378"/>
<accession>S6AQL4</accession>
<name>S6AQL4_METRE</name>
<dbReference type="HOGENOM" id="CLU_084983_0_0_6"/>
<organism evidence="2 3">
    <name type="scientific">Metapseudomonas resinovorans NBRC 106553</name>
    <dbReference type="NCBI Taxonomy" id="1245471"/>
    <lineage>
        <taxon>Bacteria</taxon>
        <taxon>Pseudomonadati</taxon>
        <taxon>Pseudomonadota</taxon>
        <taxon>Gammaproteobacteria</taxon>
        <taxon>Pseudomonadales</taxon>
        <taxon>Pseudomonadaceae</taxon>
        <taxon>Metapseudomonas</taxon>
    </lineage>
</organism>
<dbReference type="EMBL" id="AP013068">
    <property type="protein sequence ID" value="BAN46116.1"/>
    <property type="molecule type" value="Genomic_DNA"/>
</dbReference>
<dbReference type="STRING" id="1245471.PCA10_03840"/>
<evidence type="ECO:0000313" key="3">
    <source>
        <dbReference type="Proteomes" id="UP000015503"/>
    </source>
</evidence>
<feature type="signal peptide" evidence="1">
    <location>
        <begin position="1"/>
        <end position="21"/>
    </location>
</feature>
<gene>
    <name evidence="2" type="ORF">PCA10_03840</name>
</gene>
<sequence>MRRLPLLCLSLVLAWAHPLPAAEQWRVAVAEVPGLAEADGSGPLPELIRALDAQLPDVEFEVQITPFARTFHLLQNGQCEFQVPFLGNLPHLPAGLRYGSGDLWRVRFGLFTQRANSLSVAQLLDPAHALSAERLAASGLAPAQQTQLQPLLGRSWRVDELQEQLAAPTVDPALRKLAYPYRVETDRAHAPWLGFPALSSNSVESSLQKLVRGRIDGYVFSAKETEHEIDRLGLREQLRAQDFGLYPVKWLVPDNPRGVEVDRRLVQALRKLRAQPDFKRLQAPLDGPSRAWKAWP</sequence>
<proteinExistence type="predicted"/>